<feature type="domain" description="Trichome birefringence-like N-terminal" evidence="2">
    <location>
        <begin position="78"/>
        <end position="132"/>
    </location>
</feature>
<dbReference type="GO" id="GO:0016413">
    <property type="term" value="F:O-acetyltransferase activity"/>
    <property type="evidence" value="ECO:0007669"/>
    <property type="project" value="InterPro"/>
</dbReference>
<dbReference type="Pfam" id="PF14416">
    <property type="entry name" value="PMR5N"/>
    <property type="match status" value="1"/>
</dbReference>
<comment type="caution">
    <text evidence="3">The sequence shown here is derived from an EMBL/GenBank/DDBJ whole genome shotgun (WGS) entry which is preliminary data.</text>
</comment>
<evidence type="ECO:0000259" key="2">
    <source>
        <dbReference type="Pfam" id="PF14416"/>
    </source>
</evidence>
<evidence type="ECO:0000256" key="1">
    <source>
        <dbReference type="SAM" id="Phobius"/>
    </source>
</evidence>
<dbReference type="PANTHER" id="PTHR32285:SF62">
    <property type="entry name" value="PROTEIN TRICHOME BIREFRINGENCE-LIKE 33"/>
    <property type="match status" value="1"/>
</dbReference>
<evidence type="ECO:0000313" key="3">
    <source>
        <dbReference type="EMBL" id="KAF9598175.1"/>
    </source>
</evidence>
<dbReference type="EMBL" id="JADFTS010000007">
    <property type="protein sequence ID" value="KAF9598175.1"/>
    <property type="molecule type" value="Genomic_DNA"/>
</dbReference>
<feature type="transmembrane region" description="Helical" evidence="1">
    <location>
        <begin position="15"/>
        <end position="34"/>
    </location>
</feature>
<dbReference type="OrthoDB" id="1739662at2759"/>
<protein>
    <recommendedName>
        <fullName evidence="2">Trichome birefringence-like N-terminal domain-containing protein</fullName>
    </recommendedName>
</protein>
<reference evidence="3 4" key="1">
    <citation type="submission" date="2020-10" db="EMBL/GenBank/DDBJ databases">
        <title>The Coptis chinensis genome and diversification of protoberbering-type alkaloids.</title>
        <authorList>
            <person name="Wang B."/>
            <person name="Shu S."/>
            <person name="Song C."/>
            <person name="Liu Y."/>
        </authorList>
    </citation>
    <scope>NUCLEOTIDE SEQUENCE [LARGE SCALE GENOMIC DNA]</scope>
    <source>
        <strain evidence="3">HL-2020</strain>
        <tissue evidence="3">Leaf</tissue>
    </source>
</reference>
<keyword evidence="4" id="KW-1185">Reference proteome</keyword>
<dbReference type="GO" id="GO:0005794">
    <property type="term" value="C:Golgi apparatus"/>
    <property type="evidence" value="ECO:0007669"/>
    <property type="project" value="TreeGrafter"/>
</dbReference>
<organism evidence="3 4">
    <name type="scientific">Coptis chinensis</name>
    <dbReference type="NCBI Taxonomy" id="261450"/>
    <lineage>
        <taxon>Eukaryota</taxon>
        <taxon>Viridiplantae</taxon>
        <taxon>Streptophyta</taxon>
        <taxon>Embryophyta</taxon>
        <taxon>Tracheophyta</taxon>
        <taxon>Spermatophyta</taxon>
        <taxon>Magnoliopsida</taxon>
        <taxon>Ranunculales</taxon>
        <taxon>Ranunculaceae</taxon>
        <taxon>Coptidoideae</taxon>
        <taxon>Coptis</taxon>
    </lineage>
</organism>
<name>A0A835HCZ7_9MAGN</name>
<keyword evidence="1" id="KW-0812">Transmembrane</keyword>
<proteinExistence type="predicted"/>
<dbReference type="Proteomes" id="UP000631114">
    <property type="component" value="Unassembled WGS sequence"/>
</dbReference>
<dbReference type="InterPro" id="IPR025846">
    <property type="entry name" value="TBL_N"/>
</dbReference>
<dbReference type="PANTHER" id="PTHR32285">
    <property type="entry name" value="PROTEIN TRICHOME BIREFRINGENCE-LIKE 9-RELATED"/>
    <property type="match status" value="1"/>
</dbReference>
<sequence length="148" mass="17845">MKSPISSSSLRKARLSSYFFSLLAIIILFIVLYTEDYTYVFKQHPSRFEPELENHKLDRPITRKEKNNVAFAVGETDKECDLFNGKWVRDELNRPIYDESECPYIQPQLTCQEHGRPEKDYQFFRWQPHSCNLPRLLLQFRLFFFLHF</sequence>
<keyword evidence="1" id="KW-0472">Membrane</keyword>
<evidence type="ECO:0000313" key="4">
    <source>
        <dbReference type="Proteomes" id="UP000631114"/>
    </source>
</evidence>
<gene>
    <name evidence="3" type="ORF">IFM89_025792</name>
</gene>
<keyword evidence="1" id="KW-1133">Transmembrane helix</keyword>
<dbReference type="InterPro" id="IPR029962">
    <property type="entry name" value="TBL"/>
</dbReference>
<accession>A0A835HCZ7</accession>
<dbReference type="AlphaFoldDB" id="A0A835HCZ7"/>